<dbReference type="AlphaFoldDB" id="A0AAD9LDI6"/>
<reference evidence="6" key="1">
    <citation type="submission" date="2023-08" db="EMBL/GenBank/DDBJ databases">
        <title>Reference Genome Resource for the Citrus Pathogen Phytophthora citrophthora.</title>
        <authorList>
            <person name="Moller H."/>
            <person name="Coetzee B."/>
            <person name="Rose L.J."/>
            <person name="Van Niekerk J.M."/>
        </authorList>
    </citation>
    <scope>NUCLEOTIDE SEQUENCE</scope>
    <source>
        <strain evidence="6">STE-U-9442</strain>
    </source>
</reference>
<dbReference type="InterPro" id="IPR050653">
    <property type="entry name" value="Prot_Inhib_GrowthFact_Antg"/>
</dbReference>
<feature type="chain" id="PRO_5042286516" evidence="4">
    <location>
        <begin position="20"/>
        <end position="93"/>
    </location>
</feature>
<evidence type="ECO:0000256" key="1">
    <source>
        <dbReference type="ARBA" id="ARBA00022690"/>
    </source>
</evidence>
<keyword evidence="2 6" id="KW-0722">Serine protease inhibitor</keyword>
<dbReference type="PANTHER" id="PTHR10913">
    <property type="entry name" value="FOLLISTATIN-RELATED"/>
    <property type="match status" value="1"/>
</dbReference>
<dbReference type="SUPFAM" id="SSF100895">
    <property type="entry name" value="Kazal-type serine protease inhibitors"/>
    <property type="match status" value="1"/>
</dbReference>
<organism evidence="6 7">
    <name type="scientific">Phytophthora citrophthora</name>
    <dbReference type="NCBI Taxonomy" id="4793"/>
    <lineage>
        <taxon>Eukaryota</taxon>
        <taxon>Sar</taxon>
        <taxon>Stramenopiles</taxon>
        <taxon>Oomycota</taxon>
        <taxon>Peronosporomycetes</taxon>
        <taxon>Peronosporales</taxon>
        <taxon>Peronosporaceae</taxon>
        <taxon>Phytophthora</taxon>
    </lineage>
</organism>
<accession>A0AAD9LDI6</accession>
<dbReference type="PANTHER" id="PTHR10913:SF45">
    <property type="entry name" value="FOLLISTATIN, ISOFORM A-RELATED"/>
    <property type="match status" value="1"/>
</dbReference>
<dbReference type="CDD" id="cd00104">
    <property type="entry name" value="KAZAL_FS"/>
    <property type="match status" value="1"/>
</dbReference>
<dbReference type="Gene3D" id="3.30.60.30">
    <property type="match status" value="1"/>
</dbReference>
<dbReference type="SMART" id="SM00280">
    <property type="entry name" value="KAZAL"/>
    <property type="match status" value="1"/>
</dbReference>
<evidence type="ECO:0000313" key="6">
    <source>
        <dbReference type="EMBL" id="KAK1931299.1"/>
    </source>
</evidence>
<gene>
    <name evidence="6" type="ORF">P3T76_013055</name>
</gene>
<feature type="signal peptide" evidence="4">
    <location>
        <begin position="1"/>
        <end position="19"/>
    </location>
</feature>
<keyword evidence="4" id="KW-0732">Signal</keyword>
<dbReference type="Pfam" id="PF00050">
    <property type="entry name" value="Kazal_1"/>
    <property type="match status" value="1"/>
</dbReference>
<dbReference type="InterPro" id="IPR002350">
    <property type="entry name" value="Kazal_dom"/>
</dbReference>
<dbReference type="EMBL" id="JASMQC010000034">
    <property type="protein sequence ID" value="KAK1931299.1"/>
    <property type="molecule type" value="Genomic_DNA"/>
</dbReference>
<protein>
    <submittedName>
        <fullName evidence="6">Serine protease inhibitor Kazal-type 7</fullName>
    </submittedName>
</protein>
<keyword evidence="1 6" id="KW-0646">Protease inhibitor</keyword>
<name>A0AAD9LDI6_9STRA</name>
<evidence type="ECO:0000256" key="4">
    <source>
        <dbReference type="SAM" id="SignalP"/>
    </source>
</evidence>
<comment type="caution">
    <text evidence="6">The sequence shown here is derived from an EMBL/GenBank/DDBJ whole genome shotgun (WGS) entry which is preliminary data.</text>
</comment>
<keyword evidence="7" id="KW-1185">Reference proteome</keyword>
<evidence type="ECO:0000256" key="2">
    <source>
        <dbReference type="ARBA" id="ARBA00022900"/>
    </source>
</evidence>
<feature type="domain" description="Kazal-like" evidence="5">
    <location>
        <begin position="34"/>
        <end position="88"/>
    </location>
</feature>
<dbReference type="GO" id="GO:0004867">
    <property type="term" value="F:serine-type endopeptidase inhibitor activity"/>
    <property type="evidence" value="ECO:0007669"/>
    <property type="project" value="UniProtKB-KW"/>
</dbReference>
<evidence type="ECO:0000313" key="7">
    <source>
        <dbReference type="Proteomes" id="UP001259832"/>
    </source>
</evidence>
<evidence type="ECO:0000259" key="5">
    <source>
        <dbReference type="PROSITE" id="PS51465"/>
    </source>
</evidence>
<dbReference type="InterPro" id="IPR036058">
    <property type="entry name" value="Kazal_dom_sf"/>
</dbReference>
<proteinExistence type="predicted"/>
<dbReference type="GO" id="GO:0005576">
    <property type="term" value="C:extracellular region"/>
    <property type="evidence" value="ECO:0007669"/>
    <property type="project" value="TreeGrafter"/>
</dbReference>
<evidence type="ECO:0000256" key="3">
    <source>
        <dbReference type="ARBA" id="ARBA00023157"/>
    </source>
</evidence>
<dbReference type="PROSITE" id="PS51465">
    <property type="entry name" value="KAZAL_2"/>
    <property type="match status" value="1"/>
</dbReference>
<sequence>MKFTFGLVLIAAAVASAIAAEGNTQQRKLAFAPGYKGPMCADMGCPDNYVPVCGSDGVTYSNECNLGITSCNHPDKNITKVADGACSNEQNQS</sequence>
<dbReference type="Proteomes" id="UP001259832">
    <property type="component" value="Unassembled WGS sequence"/>
</dbReference>
<keyword evidence="3" id="KW-1015">Disulfide bond</keyword>